<keyword evidence="5" id="KW-0808">Transferase</keyword>
<evidence type="ECO:0000256" key="5">
    <source>
        <dbReference type="ARBA" id="ARBA00022679"/>
    </source>
</evidence>
<dbReference type="SUPFAM" id="SSF53850">
    <property type="entry name" value="Periplasmic binding protein-like II"/>
    <property type="match status" value="1"/>
</dbReference>
<name>A0A6J5ZZ54_9ZZZZ</name>
<dbReference type="PANTHER" id="PTHR31528:SF1">
    <property type="entry name" value="4-AMINO-5-HYDROXYMETHYL-2-METHYLPYRIMIDINE PHOSPHATE SYNTHASE THI11-RELATED"/>
    <property type="match status" value="1"/>
</dbReference>
<keyword evidence="6" id="KW-0479">Metal-binding</keyword>
<comment type="subunit">
    <text evidence="4">Homodimer.</text>
</comment>
<gene>
    <name evidence="13" type="ORF">UFOPK3547_01236</name>
</gene>
<evidence type="ECO:0000256" key="10">
    <source>
        <dbReference type="ARBA" id="ARBA00033171"/>
    </source>
</evidence>
<dbReference type="InterPro" id="IPR015168">
    <property type="entry name" value="SsuA/THI5"/>
</dbReference>
<dbReference type="GO" id="GO:0046872">
    <property type="term" value="F:metal ion binding"/>
    <property type="evidence" value="ECO:0007669"/>
    <property type="project" value="UniProtKB-KW"/>
</dbReference>
<proteinExistence type="inferred from homology"/>
<organism evidence="13">
    <name type="scientific">freshwater metagenome</name>
    <dbReference type="NCBI Taxonomy" id="449393"/>
    <lineage>
        <taxon>unclassified sequences</taxon>
        <taxon>metagenomes</taxon>
        <taxon>ecological metagenomes</taxon>
    </lineage>
</organism>
<comment type="catalytic activity">
    <reaction evidence="11">
        <text>N(6)-(pyridoxal phosphate)-L-lysyl-[4-amino-5-hydroxymethyl-2-methylpyrimidine phosphate synthase] + L-histidyl-[4-amino-5-hydroxymethyl-2-methylpyrimidine phosphate synthase] + 2 Fe(3+) + 4 H2O = L-lysyl-[4-amino-5-hydroxymethyl-2-methylpyrimidine phosphate synthase] + (2S)-2-amino-5-hydroxy-4-oxopentanoyl-[4-amino-5-hydroxymethyl-2-methylpyrimidine phosphate synthase] + 4-amino-2-methyl-5-(phosphooxymethyl)pyrimidine + 3-oxopropanoate + 2 Fe(2+) + 2 H(+)</text>
        <dbReference type="Rhea" id="RHEA:65756"/>
        <dbReference type="Rhea" id="RHEA-COMP:16892"/>
        <dbReference type="Rhea" id="RHEA-COMP:16893"/>
        <dbReference type="Rhea" id="RHEA-COMP:16894"/>
        <dbReference type="Rhea" id="RHEA-COMP:16895"/>
        <dbReference type="ChEBI" id="CHEBI:15377"/>
        <dbReference type="ChEBI" id="CHEBI:15378"/>
        <dbReference type="ChEBI" id="CHEBI:29033"/>
        <dbReference type="ChEBI" id="CHEBI:29034"/>
        <dbReference type="ChEBI" id="CHEBI:29969"/>
        <dbReference type="ChEBI" id="CHEBI:29979"/>
        <dbReference type="ChEBI" id="CHEBI:33190"/>
        <dbReference type="ChEBI" id="CHEBI:58354"/>
        <dbReference type="ChEBI" id="CHEBI:143915"/>
        <dbReference type="ChEBI" id="CHEBI:157692"/>
    </reaction>
    <physiologicalReaction direction="left-to-right" evidence="11">
        <dbReference type="Rhea" id="RHEA:65757"/>
    </physiologicalReaction>
</comment>
<evidence type="ECO:0000256" key="11">
    <source>
        <dbReference type="ARBA" id="ARBA00048179"/>
    </source>
</evidence>
<evidence type="ECO:0000313" key="13">
    <source>
        <dbReference type="EMBL" id="CAB4346060.1"/>
    </source>
</evidence>
<evidence type="ECO:0000256" key="7">
    <source>
        <dbReference type="ARBA" id="ARBA00022898"/>
    </source>
</evidence>
<evidence type="ECO:0000256" key="3">
    <source>
        <dbReference type="ARBA" id="ARBA00009406"/>
    </source>
</evidence>
<dbReference type="InterPro" id="IPR027939">
    <property type="entry name" value="NMT1/THI5"/>
</dbReference>
<feature type="domain" description="SsuA/THI5-like" evidence="12">
    <location>
        <begin position="47"/>
        <end position="259"/>
    </location>
</feature>
<dbReference type="GO" id="GO:0016740">
    <property type="term" value="F:transferase activity"/>
    <property type="evidence" value="ECO:0007669"/>
    <property type="project" value="UniProtKB-KW"/>
</dbReference>
<sequence length="344" mass="36663">MKTAARRRLATLIAIAVVAVVVAGCGSSETASTTKQPVSIALDWTPNTNHIGIFAAQQLGYYKDAGLNVKVLPYANTAPETLVARGKADFGVGNQAGIAYARASGQDVLQVMANIAKTQYAIGVRADDKAIQSPKDLDGKTYAGFGTPDEGPELEYVIKDDGGSGKFKTVTLNTTAYEAVYNGKADFTIAVTTWEGIQARLLGKPMRFFEFTNYGFPTQYSSVIESSDKYLGANSETAKQFLAATQKGYEYAQSNPVEAAKLLVAANPQTIKDAKLARESALLLANDGYYKGSGGKIGPVDAAIWKNYGSFLYSSKLLTGADGKPLASEPDWSKYFTNAYLPGS</sequence>
<keyword evidence="9" id="KW-0408">Iron</keyword>
<evidence type="ECO:0000259" key="12">
    <source>
        <dbReference type="Pfam" id="PF09084"/>
    </source>
</evidence>
<evidence type="ECO:0000256" key="9">
    <source>
        <dbReference type="ARBA" id="ARBA00023004"/>
    </source>
</evidence>
<dbReference type="GO" id="GO:0009228">
    <property type="term" value="P:thiamine biosynthetic process"/>
    <property type="evidence" value="ECO:0007669"/>
    <property type="project" value="UniProtKB-KW"/>
</dbReference>
<dbReference type="Pfam" id="PF09084">
    <property type="entry name" value="NMT1"/>
    <property type="match status" value="1"/>
</dbReference>
<evidence type="ECO:0000256" key="2">
    <source>
        <dbReference type="ARBA" id="ARBA00004948"/>
    </source>
</evidence>
<keyword evidence="7" id="KW-0663">Pyridoxal phosphate</keyword>
<comment type="pathway">
    <text evidence="2">Cofactor biosynthesis; thiamine diphosphate biosynthesis.</text>
</comment>
<dbReference type="EMBL" id="CAESAN010000110">
    <property type="protein sequence ID" value="CAB4346060.1"/>
    <property type="molecule type" value="Genomic_DNA"/>
</dbReference>
<evidence type="ECO:0000256" key="1">
    <source>
        <dbReference type="ARBA" id="ARBA00003469"/>
    </source>
</evidence>
<evidence type="ECO:0000256" key="4">
    <source>
        <dbReference type="ARBA" id="ARBA00011738"/>
    </source>
</evidence>
<dbReference type="Gene3D" id="3.40.190.10">
    <property type="entry name" value="Periplasmic binding protein-like II"/>
    <property type="match status" value="2"/>
</dbReference>
<reference evidence="13" key="1">
    <citation type="submission" date="2020-05" db="EMBL/GenBank/DDBJ databases">
        <authorList>
            <person name="Chiriac C."/>
            <person name="Salcher M."/>
            <person name="Ghai R."/>
            <person name="Kavagutti S V."/>
        </authorList>
    </citation>
    <scope>NUCLEOTIDE SEQUENCE</scope>
</reference>
<dbReference type="AlphaFoldDB" id="A0A6J5ZZ54"/>
<comment type="similarity">
    <text evidence="3">Belongs to the NMT1/THI5 family.</text>
</comment>
<protein>
    <recommendedName>
        <fullName evidence="10">Thiamine pyrimidine synthase</fullName>
    </recommendedName>
</protein>
<dbReference type="PROSITE" id="PS51257">
    <property type="entry name" value="PROKAR_LIPOPROTEIN"/>
    <property type="match status" value="1"/>
</dbReference>
<evidence type="ECO:0000256" key="6">
    <source>
        <dbReference type="ARBA" id="ARBA00022723"/>
    </source>
</evidence>
<accession>A0A6J5ZZ54</accession>
<dbReference type="PANTHER" id="PTHR31528">
    <property type="entry name" value="4-AMINO-5-HYDROXYMETHYL-2-METHYLPYRIMIDINE PHOSPHATE SYNTHASE THI11-RELATED"/>
    <property type="match status" value="1"/>
</dbReference>
<evidence type="ECO:0000256" key="8">
    <source>
        <dbReference type="ARBA" id="ARBA00022977"/>
    </source>
</evidence>
<comment type="function">
    <text evidence="1">Responsible for the formation of the pyrimidine heterocycle in the thiamine biosynthesis pathway. Catalyzes the formation of hydroxymethylpyrimidine phosphate (HMP-P) from histidine and pyridoxal phosphate (PLP). The protein uses PLP and the active site histidine to form HMP-P, generating an inactive enzyme. The enzyme can only undergo a single turnover, which suggests it is a suicide enzyme.</text>
</comment>
<keyword evidence="8" id="KW-0784">Thiamine biosynthesis</keyword>